<evidence type="ECO:0000256" key="1">
    <source>
        <dbReference type="SAM" id="MobiDB-lite"/>
    </source>
</evidence>
<gene>
    <name evidence="2" type="ORF">QJS10_CPA16g00470</name>
</gene>
<proteinExistence type="predicted"/>
<feature type="compositionally biased region" description="Polar residues" evidence="1">
    <location>
        <begin position="278"/>
        <end position="287"/>
    </location>
</feature>
<name>A0AAV9D270_ACOCL</name>
<organism evidence="2 3">
    <name type="scientific">Acorus calamus</name>
    <name type="common">Sweet flag</name>
    <dbReference type="NCBI Taxonomy" id="4465"/>
    <lineage>
        <taxon>Eukaryota</taxon>
        <taxon>Viridiplantae</taxon>
        <taxon>Streptophyta</taxon>
        <taxon>Embryophyta</taxon>
        <taxon>Tracheophyta</taxon>
        <taxon>Spermatophyta</taxon>
        <taxon>Magnoliopsida</taxon>
        <taxon>Liliopsida</taxon>
        <taxon>Acoraceae</taxon>
        <taxon>Acorus</taxon>
    </lineage>
</organism>
<accession>A0AAV9D270</accession>
<reference evidence="2" key="1">
    <citation type="journal article" date="2023" name="Nat. Commun.">
        <title>Diploid and tetraploid genomes of Acorus and the evolution of monocots.</title>
        <authorList>
            <person name="Ma L."/>
            <person name="Liu K.W."/>
            <person name="Li Z."/>
            <person name="Hsiao Y.Y."/>
            <person name="Qi Y."/>
            <person name="Fu T."/>
            <person name="Tang G.D."/>
            <person name="Zhang D."/>
            <person name="Sun W.H."/>
            <person name="Liu D.K."/>
            <person name="Li Y."/>
            <person name="Chen G.Z."/>
            <person name="Liu X.D."/>
            <person name="Liao X.Y."/>
            <person name="Jiang Y.T."/>
            <person name="Yu X."/>
            <person name="Hao Y."/>
            <person name="Huang J."/>
            <person name="Zhao X.W."/>
            <person name="Ke S."/>
            <person name="Chen Y.Y."/>
            <person name="Wu W.L."/>
            <person name="Hsu J.L."/>
            <person name="Lin Y.F."/>
            <person name="Huang M.D."/>
            <person name="Li C.Y."/>
            <person name="Huang L."/>
            <person name="Wang Z.W."/>
            <person name="Zhao X."/>
            <person name="Zhong W.Y."/>
            <person name="Peng D.H."/>
            <person name="Ahmad S."/>
            <person name="Lan S."/>
            <person name="Zhang J.S."/>
            <person name="Tsai W.C."/>
            <person name="Van de Peer Y."/>
            <person name="Liu Z.J."/>
        </authorList>
    </citation>
    <scope>NUCLEOTIDE SEQUENCE</scope>
    <source>
        <strain evidence="2">CP</strain>
    </source>
</reference>
<keyword evidence="3" id="KW-1185">Reference proteome</keyword>
<feature type="region of interest" description="Disordered" evidence="1">
    <location>
        <begin position="261"/>
        <end position="287"/>
    </location>
</feature>
<dbReference type="Proteomes" id="UP001180020">
    <property type="component" value="Unassembled WGS sequence"/>
</dbReference>
<protein>
    <submittedName>
        <fullName evidence="2">Uncharacterized protein</fullName>
    </submittedName>
</protein>
<evidence type="ECO:0000313" key="2">
    <source>
        <dbReference type="EMBL" id="KAK1294939.1"/>
    </source>
</evidence>
<evidence type="ECO:0000313" key="3">
    <source>
        <dbReference type="Proteomes" id="UP001180020"/>
    </source>
</evidence>
<dbReference type="EMBL" id="JAUJYO010000016">
    <property type="protein sequence ID" value="KAK1294939.1"/>
    <property type="molecule type" value="Genomic_DNA"/>
</dbReference>
<comment type="caution">
    <text evidence="2">The sequence shown here is derived from an EMBL/GenBank/DDBJ whole genome shotgun (WGS) entry which is preliminary data.</text>
</comment>
<dbReference type="AlphaFoldDB" id="A0AAV9D270"/>
<sequence length="287" mass="30273">MASPIWFTPSARPEEVAMGVVATVVAGLTTGGSSDHAKSNMLESSSLVVHSPVPSVGIIRIGEVDLPCTDSPLSASRGSLGPRQVNVCKSLLAQSEGASRVEGNAQSCAMNGVLQLDGSMSGSWGSQPFGPGTVGPDWPWTWYGKDPRLGREFYRPVYVGSPSNLVLTEPVFENFYPFVIGPAPKGWSFVSSLEINQAPHSAPFLLEVALSGGGDLVETTRHAQQLHISLETPSSSMGFVRFARGSFGLCGAFSMLEEASVPERTARPSGSRHVGPRSPSQGVEKTT</sequence>
<reference evidence="2" key="2">
    <citation type="submission" date="2023-06" db="EMBL/GenBank/DDBJ databases">
        <authorList>
            <person name="Ma L."/>
            <person name="Liu K.-W."/>
            <person name="Li Z."/>
            <person name="Hsiao Y.-Y."/>
            <person name="Qi Y."/>
            <person name="Fu T."/>
            <person name="Tang G."/>
            <person name="Zhang D."/>
            <person name="Sun W.-H."/>
            <person name="Liu D.-K."/>
            <person name="Li Y."/>
            <person name="Chen G.-Z."/>
            <person name="Liu X.-D."/>
            <person name="Liao X.-Y."/>
            <person name="Jiang Y.-T."/>
            <person name="Yu X."/>
            <person name="Hao Y."/>
            <person name="Huang J."/>
            <person name="Zhao X.-W."/>
            <person name="Ke S."/>
            <person name="Chen Y.-Y."/>
            <person name="Wu W.-L."/>
            <person name="Hsu J.-L."/>
            <person name="Lin Y.-F."/>
            <person name="Huang M.-D."/>
            <person name="Li C.-Y."/>
            <person name="Huang L."/>
            <person name="Wang Z.-W."/>
            <person name="Zhao X."/>
            <person name="Zhong W.-Y."/>
            <person name="Peng D.-H."/>
            <person name="Ahmad S."/>
            <person name="Lan S."/>
            <person name="Zhang J.-S."/>
            <person name="Tsai W.-C."/>
            <person name="Van De Peer Y."/>
            <person name="Liu Z.-J."/>
        </authorList>
    </citation>
    <scope>NUCLEOTIDE SEQUENCE</scope>
    <source>
        <strain evidence="2">CP</strain>
        <tissue evidence="2">Leaves</tissue>
    </source>
</reference>